<dbReference type="PANTHER" id="PTHR22946">
    <property type="entry name" value="DIENELACTONE HYDROLASE DOMAIN-CONTAINING PROTEIN-RELATED"/>
    <property type="match status" value="1"/>
</dbReference>
<dbReference type="InterPro" id="IPR029058">
    <property type="entry name" value="AB_hydrolase_fold"/>
</dbReference>
<dbReference type="GO" id="GO:0052689">
    <property type="term" value="F:carboxylic ester hydrolase activity"/>
    <property type="evidence" value="ECO:0007669"/>
    <property type="project" value="UniProtKB-ARBA"/>
</dbReference>
<comment type="caution">
    <text evidence="3">The sequence shown here is derived from an EMBL/GenBank/DDBJ whole genome shotgun (WGS) entry which is preliminary data.</text>
</comment>
<feature type="domain" description="Serine aminopeptidase S33" evidence="2">
    <location>
        <begin position="60"/>
        <end position="259"/>
    </location>
</feature>
<dbReference type="Pfam" id="PF12146">
    <property type="entry name" value="Hydrolase_4"/>
    <property type="match status" value="1"/>
</dbReference>
<reference evidence="3 4" key="1">
    <citation type="submission" date="2019-02" db="EMBL/GenBank/DDBJ databases">
        <title>The draft genome of Acinetobacter halotolerans strain JCM 31009.</title>
        <authorList>
            <person name="Qin J."/>
            <person name="Feng Y."/>
            <person name="Nemec A."/>
            <person name="Zong Z."/>
        </authorList>
    </citation>
    <scope>NUCLEOTIDE SEQUENCE [LARGE SCALE GENOMIC DNA]</scope>
    <source>
        <strain evidence="3 4">JCM 31009</strain>
    </source>
</reference>
<dbReference type="InterPro" id="IPR022742">
    <property type="entry name" value="Hydrolase_4"/>
</dbReference>
<gene>
    <name evidence="3" type="ORF">EXE30_03350</name>
</gene>
<dbReference type="PANTHER" id="PTHR22946:SF9">
    <property type="entry name" value="POLYKETIDE TRANSFERASE AF380"/>
    <property type="match status" value="1"/>
</dbReference>
<sequence>MSNRNYPNTSEVKTIAQKSTFLVDGTTCAATLHTPIKSVKNEYPAILMVGGWGSIQEGLTTPFVNQFVAEGYAVMEFDYPSWGLSGGWPRQDINPWTRVKTANAALAHLKSQTQVDAHSIYLWGTSFGGGHVVDLASQHPELQGAIIQVPMLDGLATVRAVPLKRLAKFISYGFLDLIKLGSPLHIPTLSKTGEFGSMDRDQAWEALQIVLKANNGKKYDNRVTARSLLKMGFYRPWTRLKDIQIPMLIIGATRDTVAPFVPEKIKSACNPLLQVVEMDANHFDPYFEPYFPETIQYQLNFLKKYSPLRHLKI</sequence>
<dbReference type="AlphaFoldDB" id="A0A4Q6XJD3"/>
<accession>A0A4Q6XJD3</accession>
<name>A0A4Q6XJD3_9GAMM</name>
<dbReference type="Gene3D" id="3.40.50.1820">
    <property type="entry name" value="alpha/beta hydrolase"/>
    <property type="match status" value="1"/>
</dbReference>
<evidence type="ECO:0000313" key="3">
    <source>
        <dbReference type="EMBL" id="RZF55855.1"/>
    </source>
</evidence>
<dbReference type="SUPFAM" id="SSF53474">
    <property type="entry name" value="alpha/beta-Hydrolases"/>
    <property type="match status" value="1"/>
</dbReference>
<dbReference type="EMBL" id="SGIM01000002">
    <property type="protein sequence ID" value="RZF55855.1"/>
    <property type="molecule type" value="Genomic_DNA"/>
</dbReference>
<proteinExistence type="predicted"/>
<dbReference type="Proteomes" id="UP000292110">
    <property type="component" value="Unassembled WGS sequence"/>
</dbReference>
<evidence type="ECO:0000256" key="1">
    <source>
        <dbReference type="ARBA" id="ARBA00022801"/>
    </source>
</evidence>
<keyword evidence="1 3" id="KW-0378">Hydrolase</keyword>
<protein>
    <submittedName>
        <fullName evidence="3">Alpha/beta fold hydrolase</fullName>
    </submittedName>
</protein>
<evidence type="ECO:0000313" key="4">
    <source>
        <dbReference type="Proteomes" id="UP000292110"/>
    </source>
</evidence>
<evidence type="ECO:0000259" key="2">
    <source>
        <dbReference type="Pfam" id="PF12146"/>
    </source>
</evidence>
<keyword evidence="4" id="KW-1185">Reference proteome</keyword>
<dbReference type="RefSeq" id="WP_130161192.1">
    <property type="nucleotide sequence ID" value="NZ_SGIM01000002.1"/>
</dbReference>
<dbReference type="InterPro" id="IPR050261">
    <property type="entry name" value="FrsA_esterase"/>
</dbReference>
<organism evidence="3 4">
    <name type="scientific">Acinetobacter halotolerans</name>
    <dbReference type="NCBI Taxonomy" id="1752076"/>
    <lineage>
        <taxon>Bacteria</taxon>
        <taxon>Pseudomonadati</taxon>
        <taxon>Pseudomonadota</taxon>
        <taxon>Gammaproteobacteria</taxon>
        <taxon>Moraxellales</taxon>
        <taxon>Moraxellaceae</taxon>
        <taxon>Acinetobacter</taxon>
    </lineage>
</organism>